<dbReference type="EMBL" id="JO495116">
    <property type="protein sequence ID" value="AEL79345.1"/>
    <property type="molecule type" value="mRNA"/>
</dbReference>
<feature type="non-terminal residue" evidence="1">
    <location>
        <position position="72"/>
    </location>
</feature>
<evidence type="ECO:0000313" key="1">
    <source>
        <dbReference type="EMBL" id="AEL79345.1"/>
    </source>
</evidence>
<accession>G1K0N4</accession>
<feature type="non-terminal residue" evidence="1">
    <location>
        <position position="1"/>
    </location>
</feature>
<organism evidence="1">
    <name type="scientific">Rhodnius prolixus</name>
    <name type="common">Triatomid bug</name>
    <dbReference type="NCBI Taxonomy" id="13249"/>
    <lineage>
        <taxon>Eukaryota</taxon>
        <taxon>Metazoa</taxon>
        <taxon>Ecdysozoa</taxon>
        <taxon>Arthropoda</taxon>
        <taxon>Hexapoda</taxon>
        <taxon>Insecta</taxon>
        <taxon>Pterygota</taxon>
        <taxon>Neoptera</taxon>
        <taxon>Paraneoptera</taxon>
        <taxon>Hemiptera</taxon>
        <taxon>Heteroptera</taxon>
        <taxon>Panheteroptera</taxon>
        <taxon>Cimicomorpha</taxon>
        <taxon>Reduviidae</taxon>
        <taxon>Triatominae</taxon>
        <taxon>Rhodnius</taxon>
    </lineage>
</organism>
<proteinExistence type="evidence at transcript level"/>
<reference evidence="1" key="1">
    <citation type="journal article" date="2011" name="Insect Biochem. Mol. Biol.">
        <title>Transcriptome and gene expression profile of ovarian follicle tissue of the triatomine bug Rhodnius prolixus.</title>
        <authorList>
            <person name="Medeiros M.N."/>
            <person name="Logullo R."/>
            <person name="Ramos I.B."/>
            <person name="Sorgine M.H."/>
            <person name="Paiva-Silva G.O."/>
            <person name="Mesquita R.D."/>
            <person name="Machado E.A."/>
            <person name="Coutinho M.A."/>
            <person name="Masuda H."/>
            <person name="Capurro M.L."/>
            <person name="Ribeiro J.M."/>
            <person name="Cardoso Braz G.R."/>
            <person name="Oliveira P.L."/>
        </authorList>
    </citation>
    <scope>NUCLEOTIDE SEQUENCE</scope>
    <source>
        <tissue evidence="1">Ovary</tissue>
    </source>
</reference>
<dbReference type="AlphaFoldDB" id="G1K0N4"/>
<name>G1K0N4_RHOPR</name>
<sequence length="72" mass="8702">LCFLNIYFFQLFTLQQFYHFTKRFGGVEFNLFSFDFVVYFDFGFYNNPAFVKVKLVIIIPNIHIDTKIKDIV</sequence>
<protein>
    <submittedName>
        <fullName evidence="1">Uncharacterized protein</fullName>
    </submittedName>
</protein>